<sequence length="51" mass="5631">MASLIEEGLPANEIAEALRSFEIRWVKVDEDNEDAKGEEGKAEGEDGRRLG</sequence>
<dbReference type="HOGENOM" id="CLU_3106205_0_0_1"/>
<evidence type="ECO:0000313" key="2">
    <source>
        <dbReference type="EMBL" id="EMD96327.1"/>
    </source>
</evidence>
<accession>M2V8L7</accession>
<reference evidence="3" key="2">
    <citation type="journal article" date="2013" name="PLoS Genet.">
        <title>Comparative genome structure, secondary metabolite, and effector coding capacity across Cochliobolus pathogens.</title>
        <authorList>
            <person name="Condon B.J."/>
            <person name="Leng Y."/>
            <person name="Wu D."/>
            <person name="Bushley K.E."/>
            <person name="Ohm R.A."/>
            <person name="Otillar R."/>
            <person name="Martin J."/>
            <person name="Schackwitz W."/>
            <person name="Grimwood J."/>
            <person name="MohdZainudin N."/>
            <person name="Xue C."/>
            <person name="Wang R."/>
            <person name="Manning V.A."/>
            <person name="Dhillon B."/>
            <person name="Tu Z.J."/>
            <person name="Steffenson B.J."/>
            <person name="Salamov A."/>
            <person name="Sun H."/>
            <person name="Lowry S."/>
            <person name="LaButti K."/>
            <person name="Han J."/>
            <person name="Copeland A."/>
            <person name="Lindquist E."/>
            <person name="Barry K."/>
            <person name="Schmutz J."/>
            <person name="Baker S.E."/>
            <person name="Ciuffetti L.M."/>
            <person name="Grigoriev I.V."/>
            <person name="Zhong S."/>
            <person name="Turgeon B.G."/>
        </authorList>
    </citation>
    <scope>NUCLEOTIDE SEQUENCE [LARGE SCALE GENOMIC DNA]</scope>
    <source>
        <strain evidence="3">C5 / ATCC 48332 / race O</strain>
    </source>
</reference>
<organism evidence="2 3">
    <name type="scientific">Cochliobolus heterostrophus (strain C5 / ATCC 48332 / race O)</name>
    <name type="common">Southern corn leaf blight fungus</name>
    <name type="synonym">Bipolaris maydis</name>
    <dbReference type="NCBI Taxonomy" id="701091"/>
    <lineage>
        <taxon>Eukaryota</taxon>
        <taxon>Fungi</taxon>
        <taxon>Dikarya</taxon>
        <taxon>Ascomycota</taxon>
        <taxon>Pezizomycotina</taxon>
        <taxon>Dothideomycetes</taxon>
        <taxon>Pleosporomycetidae</taxon>
        <taxon>Pleosporales</taxon>
        <taxon>Pleosporineae</taxon>
        <taxon>Pleosporaceae</taxon>
        <taxon>Bipolaris</taxon>
    </lineage>
</organism>
<keyword evidence="3" id="KW-1185">Reference proteome</keyword>
<dbReference type="EMBL" id="KB445570">
    <property type="protein sequence ID" value="EMD96327.1"/>
    <property type="molecule type" value="Genomic_DNA"/>
</dbReference>
<dbReference type="AlphaFoldDB" id="M2V8L7"/>
<reference evidence="2 3" key="1">
    <citation type="journal article" date="2012" name="PLoS Pathog.">
        <title>Diverse lifestyles and strategies of plant pathogenesis encoded in the genomes of eighteen Dothideomycetes fungi.</title>
        <authorList>
            <person name="Ohm R.A."/>
            <person name="Feau N."/>
            <person name="Henrissat B."/>
            <person name="Schoch C.L."/>
            <person name="Horwitz B.A."/>
            <person name="Barry K.W."/>
            <person name="Condon B.J."/>
            <person name="Copeland A.C."/>
            <person name="Dhillon B."/>
            <person name="Glaser F."/>
            <person name="Hesse C.N."/>
            <person name="Kosti I."/>
            <person name="LaButti K."/>
            <person name="Lindquist E.A."/>
            <person name="Lucas S."/>
            <person name="Salamov A.A."/>
            <person name="Bradshaw R.E."/>
            <person name="Ciuffetti L."/>
            <person name="Hamelin R.C."/>
            <person name="Kema G.H.J."/>
            <person name="Lawrence C."/>
            <person name="Scott J.A."/>
            <person name="Spatafora J.W."/>
            <person name="Turgeon B.G."/>
            <person name="de Wit P.J.G.M."/>
            <person name="Zhong S."/>
            <person name="Goodwin S.B."/>
            <person name="Grigoriev I.V."/>
        </authorList>
    </citation>
    <scope>NUCLEOTIDE SEQUENCE [LARGE SCALE GENOMIC DNA]</scope>
    <source>
        <strain evidence="3">C5 / ATCC 48332 / race O</strain>
    </source>
</reference>
<protein>
    <submittedName>
        <fullName evidence="2">Uncharacterized protein</fullName>
    </submittedName>
</protein>
<evidence type="ECO:0000256" key="1">
    <source>
        <dbReference type="SAM" id="MobiDB-lite"/>
    </source>
</evidence>
<feature type="region of interest" description="Disordered" evidence="1">
    <location>
        <begin position="29"/>
        <end position="51"/>
    </location>
</feature>
<evidence type="ECO:0000313" key="3">
    <source>
        <dbReference type="Proteomes" id="UP000016936"/>
    </source>
</evidence>
<name>M2V8L7_COCH5</name>
<dbReference type="Proteomes" id="UP000016936">
    <property type="component" value="Unassembled WGS sequence"/>
</dbReference>
<gene>
    <name evidence="2" type="ORF">COCHEDRAFT_1221899</name>
</gene>
<proteinExistence type="predicted"/>